<comment type="caution">
    <text evidence="6">The sequence shown here is derived from an EMBL/GenBank/DDBJ whole genome shotgun (WGS) entry which is preliminary data.</text>
</comment>
<sequence>MVRTVKDPEERKRDILETAMELFVERGYEAVSMRDISHAAGITPGLCYHYFDSKQKLFSAALEAYAEECCRDYLRILDDANISLTDKIDALFSAVADEGSLRYHEFFHEEGNREFHRQLGFELCDRIRPHMVAALKADARKRGVTVASPEVLVDFITHGQLNILTNASPPDPEVLALVRSYVYALLDSQTAPLD</sequence>
<feature type="DNA-binding region" description="H-T-H motif" evidence="4">
    <location>
        <begin position="32"/>
        <end position="51"/>
    </location>
</feature>
<name>A0A6N7RPX7_9ACTN</name>
<evidence type="ECO:0000313" key="6">
    <source>
        <dbReference type="EMBL" id="MRX82840.1"/>
    </source>
</evidence>
<dbReference type="PANTHER" id="PTHR47506:SF1">
    <property type="entry name" value="HTH-TYPE TRANSCRIPTIONAL REGULATOR YJDC"/>
    <property type="match status" value="1"/>
</dbReference>
<keyword evidence="1" id="KW-0805">Transcription regulation</keyword>
<keyword evidence="7" id="KW-1185">Reference proteome</keyword>
<accession>A0A6N7RPX7</accession>
<dbReference type="RefSeq" id="WP_154333687.1">
    <property type="nucleotide sequence ID" value="NZ_VTFY01000008.1"/>
</dbReference>
<protein>
    <submittedName>
        <fullName evidence="6">TetR family transcriptional regulator</fullName>
    </submittedName>
</protein>
<dbReference type="Gene3D" id="1.10.357.10">
    <property type="entry name" value="Tetracycline Repressor, domain 2"/>
    <property type="match status" value="1"/>
</dbReference>
<evidence type="ECO:0000256" key="2">
    <source>
        <dbReference type="ARBA" id="ARBA00023125"/>
    </source>
</evidence>
<dbReference type="Proteomes" id="UP000438093">
    <property type="component" value="Unassembled WGS sequence"/>
</dbReference>
<dbReference type="AlphaFoldDB" id="A0A6N7RPX7"/>
<keyword evidence="2 4" id="KW-0238">DNA-binding</keyword>
<dbReference type="SUPFAM" id="SSF46689">
    <property type="entry name" value="Homeodomain-like"/>
    <property type="match status" value="1"/>
</dbReference>
<dbReference type="InterPro" id="IPR001647">
    <property type="entry name" value="HTH_TetR"/>
</dbReference>
<keyword evidence="3" id="KW-0804">Transcription</keyword>
<dbReference type="GO" id="GO:0003677">
    <property type="term" value="F:DNA binding"/>
    <property type="evidence" value="ECO:0007669"/>
    <property type="project" value="UniProtKB-UniRule"/>
</dbReference>
<dbReference type="PROSITE" id="PS50977">
    <property type="entry name" value="HTH_TETR_2"/>
    <property type="match status" value="1"/>
</dbReference>
<evidence type="ECO:0000259" key="5">
    <source>
        <dbReference type="PROSITE" id="PS50977"/>
    </source>
</evidence>
<dbReference type="InterPro" id="IPR009057">
    <property type="entry name" value="Homeodomain-like_sf"/>
</dbReference>
<organism evidence="6 7">
    <name type="scientific">Eggerthella guodeyinii</name>
    <dbReference type="NCBI Taxonomy" id="2690837"/>
    <lineage>
        <taxon>Bacteria</taxon>
        <taxon>Bacillati</taxon>
        <taxon>Actinomycetota</taxon>
        <taxon>Coriobacteriia</taxon>
        <taxon>Eggerthellales</taxon>
        <taxon>Eggerthellaceae</taxon>
        <taxon>Eggerthella</taxon>
    </lineage>
</organism>
<dbReference type="Pfam" id="PF00440">
    <property type="entry name" value="TetR_N"/>
    <property type="match status" value="1"/>
</dbReference>
<dbReference type="EMBL" id="VTFY01000008">
    <property type="protein sequence ID" value="MRX82840.1"/>
    <property type="molecule type" value="Genomic_DNA"/>
</dbReference>
<dbReference type="PANTHER" id="PTHR47506">
    <property type="entry name" value="TRANSCRIPTIONAL REGULATORY PROTEIN"/>
    <property type="match status" value="1"/>
</dbReference>
<proteinExistence type="predicted"/>
<feature type="domain" description="HTH tetR-type" evidence="5">
    <location>
        <begin position="9"/>
        <end position="69"/>
    </location>
</feature>
<evidence type="ECO:0000256" key="1">
    <source>
        <dbReference type="ARBA" id="ARBA00023015"/>
    </source>
</evidence>
<dbReference type="PRINTS" id="PR00455">
    <property type="entry name" value="HTHTETR"/>
</dbReference>
<evidence type="ECO:0000256" key="3">
    <source>
        <dbReference type="ARBA" id="ARBA00023163"/>
    </source>
</evidence>
<evidence type="ECO:0000313" key="7">
    <source>
        <dbReference type="Proteomes" id="UP000438093"/>
    </source>
</evidence>
<gene>
    <name evidence="6" type="ORF">GJG86_10090</name>
</gene>
<evidence type="ECO:0000256" key="4">
    <source>
        <dbReference type="PROSITE-ProRule" id="PRU00335"/>
    </source>
</evidence>
<reference evidence="7" key="1">
    <citation type="submission" date="2019-08" db="EMBL/GenBank/DDBJ databases">
        <title>Arthrobacter sp. nov., isolated from plateau pika and Tibetan wild ass.</title>
        <authorList>
            <person name="Ge Y."/>
        </authorList>
    </citation>
    <scope>NUCLEOTIDE SEQUENCE [LARGE SCALE GENOMIC DNA]</scope>
    <source>
        <strain evidence="7">HF-4214</strain>
    </source>
</reference>